<comment type="caution">
    <text evidence="1">The sequence shown here is derived from an EMBL/GenBank/DDBJ whole genome shotgun (WGS) entry which is preliminary data.</text>
</comment>
<dbReference type="EMBL" id="LAZR01031089">
    <property type="protein sequence ID" value="KKL54759.1"/>
    <property type="molecule type" value="Genomic_DNA"/>
</dbReference>
<sequence length="64" mass="6794">MSTDLLPCPFCGGEAQSISNYCMSGACCECAHSMEHPHAAMQCLCCGAVMMGTAEQWNRRCDGG</sequence>
<gene>
    <name evidence="1" type="ORF">LCGC14_2262230</name>
</gene>
<evidence type="ECO:0000313" key="1">
    <source>
        <dbReference type="EMBL" id="KKL54759.1"/>
    </source>
</evidence>
<organism evidence="1">
    <name type="scientific">marine sediment metagenome</name>
    <dbReference type="NCBI Taxonomy" id="412755"/>
    <lineage>
        <taxon>unclassified sequences</taxon>
        <taxon>metagenomes</taxon>
        <taxon>ecological metagenomes</taxon>
    </lineage>
</organism>
<name>A0A0F9CZN7_9ZZZZ</name>
<proteinExistence type="predicted"/>
<reference evidence="1" key="1">
    <citation type="journal article" date="2015" name="Nature">
        <title>Complex archaea that bridge the gap between prokaryotes and eukaryotes.</title>
        <authorList>
            <person name="Spang A."/>
            <person name="Saw J.H."/>
            <person name="Jorgensen S.L."/>
            <person name="Zaremba-Niedzwiedzka K."/>
            <person name="Martijn J."/>
            <person name="Lind A.E."/>
            <person name="van Eijk R."/>
            <person name="Schleper C."/>
            <person name="Guy L."/>
            <person name="Ettema T.J."/>
        </authorList>
    </citation>
    <scope>NUCLEOTIDE SEQUENCE</scope>
</reference>
<dbReference type="AlphaFoldDB" id="A0A0F9CZN7"/>
<accession>A0A0F9CZN7</accession>
<protein>
    <submittedName>
        <fullName evidence="1">Uncharacterized protein</fullName>
    </submittedName>
</protein>